<evidence type="ECO:0000256" key="3">
    <source>
        <dbReference type="ARBA" id="ARBA00022763"/>
    </source>
</evidence>
<dbReference type="AlphaFoldDB" id="A0A8C4SLM8"/>
<feature type="compositionally biased region" description="Acidic residues" evidence="6">
    <location>
        <begin position="188"/>
        <end position="198"/>
    </location>
</feature>
<feature type="transmembrane region" description="Helical" evidence="7">
    <location>
        <begin position="21"/>
        <end position="40"/>
    </location>
</feature>
<dbReference type="GeneTree" id="ENSGT00510000048007"/>
<keyword evidence="7" id="KW-0472">Membrane</keyword>
<protein>
    <recommendedName>
        <fullName evidence="2">Centromere protein S</fullName>
    </recommendedName>
</protein>
<organism evidence="8 9">
    <name type="scientific">Erpetoichthys calabaricus</name>
    <name type="common">Rope fish</name>
    <name type="synonym">Calamoichthys calabaricus</name>
    <dbReference type="NCBI Taxonomy" id="27687"/>
    <lineage>
        <taxon>Eukaryota</taxon>
        <taxon>Metazoa</taxon>
        <taxon>Chordata</taxon>
        <taxon>Craniata</taxon>
        <taxon>Vertebrata</taxon>
        <taxon>Euteleostomi</taxon>
        <taxon>Actinopterygii</taxon>
        <taxon>Polypteriformes</taxon>
        <taxon>Polypteridae</taxon>
        <taxon>Erpetoichthys</taxon>
    </lineage>
</organism>
<dbReference type="Ensembl" id="ENSECRT00000016815.1">
    <property type="protein sequence ID" value="ENSECRP00000016521.1"/>
    <property type="gene ID" value="ENSECRG00000010991.1"/>
</dbReference>
<dbReference type="GO" id="GO:0006281">
    <property type="term" value="P:DNA repair"/>
    <property type="evidence" value="ECO:0007669"/>
    <property type="project" value="UniProtKB-KW"/>
</dbReference>
<keyword evidence="7" id="KW-1133">Transmembrane helix</keyword>
<dbReference type="Gene3D" id="1.10.20.10">
    <property type="entry name" value="Histone, subunit A"/>
    <property type="match status" value="1"/>
</dbReference>
<name>A0A8C4SLM8_ERPCA</name>
<evidence type="ECO:0000313" key="8">
    <source>
        <dbReference type="Ensembl" id="ENSECRP00000016521.1"/>
    </source>
</evidence>
<evidence type="ECO:0000256" key="6">
    <source>
        <dbReference type="SAM" id="MobiDB-lite"/>
    </source>
</evidence>
<dbReference type="PANTHER" id="PTHR22980">
    <property type="entry name" value="CORTISTATIN"/>
    <property type="match status" value="1"/>
</dbReference>
<dbReference type="InterPro" id="IPR029003">
    <property type="entry name" value="CENP-S/Mhf1"/>
</dbReference>
<feature type="region of interest" description="Disordered" evidence="6">
    <location>
        <begin position="162"/>
        <end position="198"/>
    </location>
</feature>
<gene>
    <name evidence="8" type="primary">CENPS</name>
</gene>
<dbReference type="Pfam" id="PF15630">
    <property type="entry name" value="CENP-S"/>
    <property type="match status" value="1"/>
</dbReference>
<dbReference type="InterPro" id="IPR009072">
    <property type="entry name" value="Histone-fold"/>
</dbReference>
<proteinExistence type="inferred from homology"/>
<reference evidence="8" key="2">
    <citation type="submission" date="2025-08" db="UniProtKB">
        <authorList>
            <consortium name="Ensembl"/>
        </authorList>
    </citation>
    <scope>IDENTIFICATION</scope>
</reference>
<dbReference type="CDD" id="cd22919">
    <property type="entry name" value="HFD_CENP-S"/>
    <property type="match status" value="1"/>
</dbReference>
<keyword evidence="7" id="KW-0812">Transmembrane</keyword>
<dbReference type="GO" id="GO:0046982">
    <property type="term" value="F:protein heterodimerization activity"/>
    <property type="evidence" value="ECO:0007669"/>
    <property type="project" value="InterPro"/>
</dbReference>
<accession>A0A8C4SLM8</accession>
<keyword evidence="4" id="KW-0238">DNA-binding</keyword>
<evidence type="ECO:0000256" key="4">
    <source>
        <dbReference type="ARBA" id="ARBA00023125"/>
    </source>
</evidence>
<dbReference type="GO" id="GO:0000712">
    <property type="term" value="P:resolution of meiotic recombination intermediates"/>
    <property type="evidence" value="ECO:0007669"/>
    <property type="project" value="TreeGrafter"/>
</dbReference>
<dbReference type="SUPFAM" id="SSF47113">
    <property type="entry name" value="Histone-fold"/>
    <property type="match status" value="1"/>
</dbReference>
<keyword evidence="9" id="KW-1185">Reference proteome</keyword>
<dbReference type="GO" id="GO:0031297">
    <property type="term" value="P:replication fork processing"/>
    <property type="evidence" value="ECO:0007669"/>
    <property type="project" value="TreeGrafter"/>
</dbReference>
<evidence type="ECO:0000256" key="1">
    <source>
        <dbReference type="ARBA" id="ARBA00006612"/>
    </source>
</evidence>
<dbReference type="GO" id="GO:0071821">
    <property type="term" value="C:FANCM-MHF complex"/>
    <property type="evidence" value="ECO:0007669"/>
    <property type="project" value="InterPro"/>
</dbReference>
<dbReference type="PANTHER" id="PTHR22980:SF0">
    <property type="entry name" value="CENTROMERE PROTEIN S"/>
    <property type="match status" value="1"/>
</dbReference>
<evidence type="ECO:0000256" key="5">
    <source>
        <dbReference type="ARBA" id="ARBA00023204"/>
    </source>
</evidence>
<dbReference type="FunFam" id="1.10.20.10:FF:000156">
    <property type="entry name" value="Centromere protein S"/>
    <property type="match status" value="1"/>
</dbReference>
<evidence type="ECO:0000256" key="7">
    <source>
        <dbReference type="SAM" id="Phobius"/>
    </source>
</evidence>
<comment type="similarity">
    <text evidence="1">Belongs to the TAF9 family. CENP-S/MHF1 subfamily.</text>
</comment>
<sequence length="198" mass="22907">MSLYGTRKPREISRGSRRCIVFLRRVCVCLYFVARPFVFYENFSPISCIILNFAGTEVRQTVSMDEEERTAYIQRLKAAVHYTTGLICRQMEEEKEVQFTRQTIAAIAETAFKQCEIFAEDLELFSRHAKRSTVNVDDVKITVRRSKPLCDFICQKSEELAAGQQEKKEKKKKTTGKGKKRKVHIESDVSESEDSNML</sequence>
<reference evidence="8" key="3">
    <citation type="submission" date="2025-09" db="UniProtKB">
        <authorList>
            <consortium name="Ensembl"/>
        </authorList>
    </citation>
    <scope>IDENTIFICATION</scope>
</reference>
<evidence type="ECO:0000256" key="2">
    <source>
        <dbReference type="ARBA" id="ARBA00016400"/>
    </source>
</evidence>
<dbReference type="GO" id="GO:0003677">
    <property type="term" value="F:DNA binding"/>
    <property type="evidence" value="ECO:0007669"/>
    <property type="project" value="UniProtKB-KW"/>
</dbReference>
<feature type="compositionally biased region" description="Basic residues" evidence="6">
    <location>
        <begin position="169"/>
        <end position="183"/>
    </location>
</feature>
<dbReference type="Proteomes" id="UP000694620">
    <property type="component" value="Chromosome 8"/>
</dbReference>
<reference evidence="8" key="1">
    <citation type="submission" date="2021-06" db="EMBL/GenBank/DDBJ databases">
        <authorList>
            <consortium name="Wellcome Sanger Institute Data Sharing"/>
        </authorList>
    </citation>
    <scope>NUCLEOTIDE SEQUENCE [LARGE SCALE GENOMIC DNA]</scope>
</reference>
<keyword evidence="3" id="KW-0227">DNA damage</keyword>
<dbReference type="GO" id="GO:0003682">
    <property type="term" value="F:chromatin binding"/>
    <property type="evidence" value="ECO:0007669"/>
    <property type="project" value="TreeGrafter"/>
</dbReference>
<evidence type="ECO:0000313" key="9">
    <source>
        <dbReference type="Proteomes" id="UP000694620"/>
    </source>
</evidence>
<keyword evidence="5" id="KW-0234">DNA repair</keyword>